<evidence type="ECO:0000313" key="4">
    <source>
        <dbReference type="Proteomes" id="UP000886595"/>
    </source>
</evidence>
<evidence type="ECO:0008006" key="5">
    <source>
        <dbReference type="Google" id="ProtNLM"/>
    </source>
</evidence>
<dbReference type="OrthoDB" id="1112992at2759"/>
<dbReference type="InterPro" id="IPR002885">
    <property type="entry name" value="PPR_rpt"/>
</dbReference>
<protein>
    <recommendedName>
        <fullName evidence="5">Pentatricopeptide repeat-containing protein</fullName>
    </recommendedName>
</protein>
<sequence length="140" mass="16045">MISLQLHAKRSILAHSKKARLFCSNSNETLWASNQVLQNRIESALNQKARISTVLEQWRQQGNNLNPTLVRGIFEKLCDSKRIPQALEDEESEKFLDKVPENLRNESMYTALLKSYAVSGKKDLDRAEAAFKKMRELGLL</sequence>
<dbReference type="PROSITE" id="PS51375">
    <property type="entry name" value="PPR"/>
    <property type="match status" value="1"/>
</dbReference>
<organism evidence="3 4">
    <name type="scientific">Brassica carinata</name>
    <name type="common">Ethiopian mustard</name>
    <name type="synonym">Abyssinian cabbage</name>
    <dbReference type="NCBI Taxonomy" id="52824"/>
    <lineage>
        <taxon>Eukaryota</taxon>
        <taxon>Viridiplantae</taxon>
        <taxon>Streptophyta</taxon>
        <taxon>Embryophyta</taxon>
        <taxon>Tracheophyta</taxon>
        <taxon>Spermatophyta</taxon>
        <taxon>Magnoliopsida</taxon>
        <taxon>eudicotyledons</taxon>
        <taxon>Gunneridae</taxon>
        <taxon>Pentapetalae</taxon>
        <taxon>rosids</taxon>
        <taxon>malvids</taxon>
        <taxon>Brassicales</taxon>
        <taxon>Brassicaceae</taxon>
        <taxon>Brassiceae</taxon>
        <taxon>Brassica</taxon>
    </lineage>
</organism>
<comment type="similarity">
    <text evidence="1">Belongs to the PPR family. P subfamily.</text>
</comment>
<name>A0A8X7VQE1_BRACI</name>
<dbReference type="PANTHER" id="PTHR45717:SF46">
    <property type="entry name" value="PENTATRICOPEPTIDE REPEAT-CONTAINING PROTEIN"/>
    <property type="match status" value="1"/>
</dbReference>
<feature type="repeat" description="PPR" evidence="2">
    <location>
        <begin position="105"/>
        <end position="140"/>
    </location>
</feature>
<accession>A0A8X7VQE1</accession>
<comment type="caution">
    <text evidence="3">The sequence shown here is derived from an EMBL/GenBank/DDBJ whole genome shotgun (WGS) entry which is preliminary data.</text>
</comment>
<dbReference type="Proteomes" id="UP000886595">
    <property type="component" value="Unassembled WGS sequence"/>
</dbReference>
<evidence type="ECO:0000256" key="2">
    <source>
        <dbReference type="PROSITE-ProRule" id="PRU00708"/>
    </source>
</evidence>
<keyword evidence="4" id="KW-1185">Reference proteome</keyword>
<proteinExistence type="inferred from homology"/>
<dbReference type="GO" id="GO:0005739">
    <property type="term" value="C:mitochondrion"/>
    <property type="evidence" value="ECO:0007669"/>
    <property type="project" value="TreeGrafter"/>
</dbReference>
<dbReference type="PANTHER" id="PTHR45717">
    <property type="entry name" value="OS12G0527900 PROTEIN"/>
    <property type="match status" value="1"/>
</dbReference>
<reference evidence="3 4" key="1">
    <citation type="submission" date="2020-02" db="EMBL/GenBank/DDBJ databases">
        <authorList>
            <person name="Ma Q."/>
            <person name="Huang Y."/>
            <person name="Song X."/>
            <person name="Pei D."/>
        </authorList>
    </citation>
    <scope>NUCLEOTIDE SEQUENCE [LARGE SCALE GENOMIC DNA]</scope>
    <source>
        <strain evidence="3">Sxm20200214</strain>
        <tissue evidence="3">Leaf</tissue>
    </source>
</reference>
<evidence type="ECO:0000256" key="1">
    <source>
        <dbReference type="ARBA" id="ARBA00007626"/>
    </source>
</evidence>
<evidence type="ECO:0000313" key="3">
    <source>
        <dbReference type="EMBL" id="KAG2315506.1"/>
    </source>
</evidence>
<dbReference type="EMBL" id="JAAMPC010000004">
    <property type="protein sequence ID" value="KAG2315506.1"/>
    <property type="molecule type" value="Genomic_DNA"/>
</dbReference>
<gene>
    <name evidence="3" type="ORF">Bca52824_018628</name>
</gene>
<dbReference type="AlphaFoldDB" id="A0A8X7VQE1"/>